<evidence type="ECO:0000313" key="7">
    <source>
        <dbReference type="Proteomes" id="UP000230137"/>
    </source>
</evidence>
<dbReference type="InterPro" id="IPR023346">
    <property type="entry name" value="Lysozyme-like_dom_sf"/>
</dbReference>
<dbReference type="Gene3D" id="1.10.530.10">
    <property type="match status" value="1"/>
</dbReference>
<dbReference type="InterPro" id="IPR031304">
    <property type="entry name" value="SLT_2"/>
</dbReference>
<dbReference type="Gene3D" id="3.90.1720.10">
    <property type="entry name" value="endopeptidase domain like (from Nostoc punctiforme)"/>
    <property type="match status" value="1"/>
</dbReference>
<proteinExistence type="inferred from homology"/>
<evidence type="ECO:0000256" key="3">
    <source>
        <dbReference type="ARBA" id="ARBA00022801"/>
    </source>
</evidence>
<keyword evidence="4" id="KW-0788">Thiol protease</keyword>
<dbReference type="GO" id="GO:0008234">
    <property type="term" value="F:cysteine-type peptidase activity"/>
    <property type="evidence" value="ECO:0007669"/>
    <property type="project" value="UniProtKB-KW"/>
</dbReference>
<feature type="domain" description="NlpC/P60" evidence="5">
    <location>
        <begin position="196"/>
        <end position="346"/>
    </location>
</feature>
<keyword evidence="2" id="KW-0645">Protease</keyword>
<comment type="caution">
    <text evidence="6">The sequence shown here is derived from an EMBL/GenBank/DDBJ whole genome shotgun (WGS) entry which is preliminary data.</text>
</comment>
<dbReference type="SUPFAM" id="SSF53955">
    <property type="entry name" value="Lysozyme-like"/>
    <property type="match status" value="1"/>
</dbReference>
<evidence type="ECO:0000256" key="2">
    <source>
        <dbReference type="ARBA" id="ARBA00022670"/>
    </source>
</evidence>
<dbReference type="AlphaFoldDB" id="A0A2M7W4G8"/>
<sequence length="346" mass="37271">MTKIFLIAAAIGATLLLFVAGGSTYEGGKFRSSDQLTGLGGSIPEPYNTIFKEAGSKFGVQPAFIAGIFVGEHRSIADSGYKKWPNPDGPWANSEKGANGPFQFLESTWNSYKYDGDGDGDTDIMDLRDSAFGAANYLKALGAGNLTNNISKLENAASKYNSGHSWSFIQSISTHQETKEYVPRVMAAYTYFSTITVTNNNVLANAQNYIDQGGISYSQGNQRCGPATLGPKGVTYLDCSSYVWRVYKDSGLTKSPCWTTVSIVSDPSLVRVASTAGSGINVAQPGDIIIYGNRLPNGDFKKDSKSHAAIFAGNGKLYEMRSSGPKLTNRAWENHNAPVYGVYRAK</sequence>
<dbReference type="Proteomes" id="UP000230137">
    <property type="component" value="Unassembled WGS sequence"/>
</dbReference>
<dbReference type="EMBL" id="PFQF01000020">
    <property type="protein sequence ID" value="PJA20668.1"/>
    <property type="molecule type" value="Genomic_DNA"/>
</dbReference>
<comment type="similarity">
    <text evidence="1">Belongs to the peptidase C40 family.</text>
</comment>
<protein>
    <recommendedName>
        <fullName evidence="5">NlpC/P60 domain-containing protein</fullName>
    </recommendedName>
</protein>
<keyword evidence="3" id="KW-0378">Hydrolase</keyword>
<dbReference type="InterPro" id="IPR000064">
    <property type="entry name" value="NLP_P60_dom"/>
</dbReference>
<evidence type="ECO:0000259" key="5">
    <source>
        <dbReference type="PROSITE" id="PS51935"/>
    </source>
</evidence>
<dbReference type="Pfam" id="PF13406">
    <property type="entry name" value="SLT_2"/>
    <property type="match status" value="1"/>
</dbReference>
<organism evidence="6 7">
    <name type="scientific">Candidatus Berkelbacteria bacterium CG_4_10_14_0_2_um_filter_35_9_33_12</name>
    <dbReference type="NCBI Taxonomy" id="1974499"/>
    <lineage>
        <taxon>Bacteria</taxon>
        <taxon>Candidatus Berkelbacteria</taxon>
    </lineage>
</organism>
<dbReference type="SUPFAM" id="SSF54001">
    <property type="entry name" value="Cysteine proteinases"/>
    <property type="match status" value="1"/>
</dbReference>
<dbReference type="GO" id="GO:0006508">
    <property type="term" value="P:proteolysis"/>
    <property type="evidence" value="ECO:0007669"/>
    <property type="project" value="UniProtKB-KW"/>
</dbReference>
<dbReference type="PROSITE" id="PS51935">
    <property type="entry name" value="NLPC_P60"/>
    <property type="match status" value="1"/>
</dbReference>
<gene>
    <name evidence="6" type="ORF">COX60_01075</name>
</gene>
<name>A0A2M7W4G8_9BACT</name>
<reference evidence="7" key="1">
    <citation type="submission" date="2017-09" db="EMBL/GenBank/DDBJ databases">
        <title>Depth-based differentiation of microbial function through sediment-hosted aquifers and enrichment of novel symbionts in the deep terrestrial subsurface.</title>
        <authorList>
            <person name="Probst A.J."/>
            <person name="Ladd B."/>
            <person name="Jarett J.K."/>
            <person name="Geller-Mcgrath D.E."/>
            <person name="Sieber C.M.K."/>
            <person name="Emerson J.B."/>
            <person name="Anantharaman K."/>
            <person name="Thomas B.C."/>
            <person name="Malmstrom R."/>
            <person name="Stieglmeier M."/>
            <person name="Klingl A."/>
            <person name="Woyke T."/>
            <person name="Ryan C.M."/>
            <person name="Banfield J.F."/>
        </authorList>
    </citation>
    <scope>NUCLEOTIDE SEQUENCE [LARGE SCALE GENOMIC DNA]</scope>
</reference>
<evidence type="ECO:0000313" key="6">
    <source>
        <dbReference type="EMBL" id="PJA20668.1"/>
    </source>
</evidence>
<accession>A0A2M7W4G8</accession>
<evidence type="ECO:0000256" key="4">
    <source>
        <dbReference type="ARBA" id="ARBA00022807"/>
    </source>
</evidence>
<dbReference type="InterPro" id="IPR038765">
    <property type="entry name" value="Papain-like_cys_pep_sf"/>
</dbReference>
<evidence type="ECO:0000256" key="1">
    <source>
        <dbReference type="ARBA" id="ARBA00007074"/>
    </source>
</evidence>